<gene>
    <name evidence="4" type="ORF">OIDMADRAFT_26022</name>
</gene>
<dbReference type="Pfam" id="PF00106">
    <property type="entry name" value="adh_short"/>
    <property type="match status" value="1"/>
</dbReference>
<dbReference type="InterPro" id="IPR002347">
    <property type="entry name" value="SDR_fam"/>
</dbReference>
<name>A0A0C3DMQ9_OIDMZ</name>
<dbReference type="PRINTS" id="PR00081">
    <property type="entry name" value="GDHRDH"/>
</dbReference>
<dbReference type="Gene3D" id="3.40.50.720">
    <property type="entry name" value="NAD(P)-binding Rossmann-like Domain"/>
    <property type="match status" value="1"/>
</dbReference>
<organism evidence="4 5">
    <name type="scientific">Oidiodendron maius (strain Zn)</name>
    <dbReference type="NCBI Taxonomy" id="913774"/>
    <lineage>
        <taxon>Eukaryota</taxon>
        <taxon>Fungi</taxon>
        <taxon>Dikarya</taxon>
        <taxon>Ascomycota</taxon>
        <taxon>Pezizomycotina</taxon>
        <taxon>Leotiomycetes</taxon>
        <taxon>Leotiomycetes incertae sedis</taxon>
        <taxon>Myxotrichaceae</taxon>
        <taxon>Oidiodendron</taxon>
    </lineage>
</organism>
<reference evidence="4 5" key="1">
    <citation type="submission" date="2014-04" db="EMBL/GenBank/DDBJ databases">
        <authorList>
            <consortium name="DOE Joint Genome Institute"/>
            <person name="Kuo A."/>
            <person name="Martino E."/>
            <person name="Perotto S."/>
            <person name="Kohler A."/>
            <person name="Nagy L.G."/>
            <person name="Floudas D."/>
            <person name="Copeland A."/>
            <person name="Barry K.W."/>
            <person name="Cichocki N."/>
            <person name="Veneault-Fourrey C."/>
            <person name="LaButti K."/>
            <person name="Lindquist E.A."/>
            <person name="Lipzen A."/>
            <person name="Lundell T."/>
            <person name="Morin E."/>
            <person name="Murat C."/>
            <person name="Sun H."/>
            <person name="Tunlid A."/>
            <person name="Henrissat B."/>
            <person name="Grigoriev I.V."/>
            <person name="Hibbett D.S."/>
            <person name="Martin F."/>
            <person name="Nordberg H.P."/>
            <person name="Cantor M.N."/>
            <person name="Hua S.X."/>
        </authorList>
    </citation>
    <scope>NUCLEOTIDE SEQUENCE [LARGE SCALE GENOMIC DNA]</scope>
    <source>
        <strain evidence="4 5">Zn</strain>
    </source>
</reference>
<proteinExistence type="inferred from homology"/>
<evidence type="ECO:0000256" key="2">
    <source>
        <dbReference type="ARBA" id="ARBA00022857"/>
    </source>
</evidence>
<reference evidence="5" key="2">
    <citation type="submission" date="2015-01" db="EMBL/GenBank/DDBJ databases">
        <title>Evolutionary Origins and Diversification of the Mycorrhizal Mutualists.</title>
        <authorList>
            <consortium name="DOE Joint Genome Institute"/>
            <consortium name="Mycorrhizal Genomics Consortium"/>
            <person name="Kohler A."/>
            <person name="Kuo A."/>
            <person name="Nagy L.G."/>
            <person name="Floudas D."/>
            <person name="Copeland A."/>
            <person name="Barry K.W."/>
            <person name="Cichocki N."/>
            <person name="Veneault-Fourrey C."/>
            <person name="LaButti K."/>
            <person name="Lindquist E.A."/>
            <person name="Lipzen A."/>
            <person name="Lundell T."/>
            <person name="Morin E."/>
            <person name="Murat C."/>
            <person name="Riley R."/>
            <person name="Ohm R."/>
            <person name="Sun H."/>
            <person name="Tunlid A."/>
            <person name="Henrissat B."/>
            <person name="Grigoriev I.V."/>
            <person name="Hibbett D.S."/>
            <person name="Martin F."/>
        </authorList>
    </citation>
    <scope>NUCLEOTIDE SEQUENCE [LARGE SCALE GENOMIC DNA]</scope>
    <source>
        <strain evidence="5">Zn</strain>
    </source>
</reference>
<keyword evidence="2" id="KW-0521">NADP</keyword>
<dbReference type="PANTHER" id="PTHR43490:SF99">
    <property type="entry name" value="SHORT-CHAIN DEHYDROGENASE_REDUCTASE"/>
    <property type="match status" value="1"/>
</dbReference>
<dbReference type="Proteomes" id="UP000054321">
    <property type="component" value="Unassembled WGS sequence"/>
</dbReference>
<dbReference type="InterPro" id="IPR036291">
    <property type="entry name" value="NAD(P)-bd_dom_sf"/>
</dbReference>
<accession>A0A0C3DMQ9</accession>
<dbReference type="InterPro" id="IPR045313">
    <property type="entry name" value="CBR1-like"/>
</dbReference>
<evidence type="ECO:0000256" key="1">
    <source>
        <dbReference type="ARBA" id="ARBA00006484"/>
    </source>
</evidence>
<evidence type="ECO:0000313" key="5">
    <source>
        <dbReference type="Proteomes" id="UP000054321"/>
    </source>
</evidence>
<sequence length="245" mass="26072">MSSIPQHAKIALVTGGNKGIGLAISKSLSHKSRGYHILLGSRDIQRGDAAASSLKREGHSVEAISLDLSVDSSIIAAVELVSSTYGRLDVLINNAGISSDDEVDLSLRERFEKTYNVNVFGAAVVTEMFIPLLSKSAAPRVVFVSSNLGSLTLKSHLHSPMSGVAVPIYRSSKAAMNMVMLHYAHLYEKHGWKVNACHPGFTSTDLTGGRGGSVDEAAKVVVKLAVLGDDGETGTFSEIRGRLPW</sequence>
<dbReference type="AlphaFoldDB" id="A0A0C3DMQ9"/>
<dbReference type="GO" id="GO:0016616">
    <property type="term" value="F:oxidoreductase activity, acting on the CH-OH group of donors, NAD or NADP as acceptor"/>
    <property type="evidence" value="ECO:0007669"/>
    <property type="project" value="InterPro"/>
</dbReference>
<dbReference type="PANTHER" id="PTHR43490">
    <property type="entry name" value="(+)-NEOMENTHOL DEHYDROGENASE"/>
    <property type="match status" value="1"/>
</dbReference>
<comment type="similarity">
    <text evidence="1">Belongs to the short-chain dehydrogenases/reductases (SDR) family.</text>
</comment>
<dbReference type="HOGENOM" id="CLU_010194_9_0_1"/>
<dbReference type="InParanoid" id="A0A0C3DMQ9"/>
<keyword evidence="3" id="KW-0560">Oxidoreductase</keyword>
<dbReference type="STRING" id="913774.A0A0C3DMQ9"/>
<protein>
    <submittedName>
        <fullName evidence="4">Uncharacterized protein</fullName>
    </submittedName>
</protein>
<keyword evidence="5" id="KW-1185">Reference proteome</keyword>
<dbReference type="CDD" id="cd05324">
    <property type="entry name" value="carb_red_PTCR-like_SDR_c"/>
    <property type="match status" value="1"/>
</dbReference>
<dbReference type="SUPFAM" id="SSF51735">
    <property type="entry name" value="NAD(P)-binding Rossmann-fold domains"/>
    <property type="match status" value="1"/>
</dbReference>
<evidence type="ECO:0000313" key="4">
    <source>
        <dbReference type="EMBL" id="KIN03308.1"/>
    </source>
</evidence>
<dbReference type="OrthoDB" id="191139at2759"/>
<evidence type="ECO:0000256" key="3">
    <source>
        <dbReference type="ARBA" id="ARBA00023002"/>
    </source>
</evidence>
<dbReference type="EMBL" id="KN832873">
    <property type="protein sequence ID" value="KIN03308.1"/>
    <property type="molecule type" value="Genomic_DNA"/>
</dbReference>